<keyword evidence="3 4" id="KW-0413">Isomerase</keyword>
<dbReference type="InterPro" id="IPR001608">
    <property type="entry name" value="Ala_racemase_N"/>
</dbReference>
<feature type="modified residue" description="N6-(pyridoxal phosphate)lysine" evidence="4 5">
    <location>
        <position position="487"/>
    </location>
</feature>
<dbReference type="SUPFAM" id="SSF53244">
    <property type="entry name" value="MurD-like peptide ligases, peptide-binding domain"/>
    <property type="match status" value="1"/>
</dbReference>
<comment type="caution">
    <text evidence="8">The sequence shown here is derived from an EMBL/GenBank/DDBJ whole genome shotgun (WGS) entry which is preliminary data.</text>
</comment>
<dbReference type="InterPro" id="IPR009006">
    <property type="entry name" value="Ala_racemase/Decarboxylase_C"/>
</dbReference>
<evidence type="ECO:0000259" key="7">
    <source>
        <dbReference type="SMART" id="SM01005"/>
    </source>
</evidence>
<evidence type="ECO:0000256" key="3">
    <source>
        <dbReference type="ARBA" id="ARBA00023235"/>
    </source>
</evidence>
<feature type="binding site" evidence="4 6">
    <location>
        <position position="761"/>
    </location>
    <ligand>
        <name>substrate</name>
    </ligand>
</feature>
<dbReference type="InterPro" id="IPR000821">
    <property type="entry name" value="Ala_racemase"/>
</dbReference>
<dbReference type="GO" id="GO:0005524">
    <property type="term" value="F:ATP binding"/>
    <property type="evidence" value="ECO:0007669"/>
    <property type="project" value="InterPro"/>
</dbReference>
<dbReference type="PANTHER" id="PTHR30511">
    <property type="entry name" value="ALANINE RACEMASE"/>
    <property type="match status" value="1"/>
</dbReference>
<evidence type="ECO:0000313" key="9">
    <source>
        <dbReference type="Proteomes" id="UP000294616"/>
    </source>
</evidence>
<dbReference type="Gene3D" id="3.20.20.10">
    <property type="entry name" value="Alanine racemase"/>
    <property type="match status" value="1"/>
</dbReference>
<dbReference type="AlphaFoldDB" id="A0A4R1LRA2"/>
<evidence type="ECO:0000256" key="1">
    <source>
        <dbReference type="ARBA" id="ARBA00001933"/>
    </source>
</evidence>
<dbReference type="Gene3D" id="2.40.37.10">
    <property type="entry name" value="Lyase, Ornithine Decarboxylase, Chain A, domain 1"/>
    <property type="match status" value="1"/>
</dbReference>
<dbReference type="Pfam" id="PF01168">
    <property type="entry name" value="Ala_racemase_N"/>
    <property type="match status" value="1"/>
</dbReference>
<dbReference type="HAMAP" id="MF_01201">
    <property type="entry name" value="Ala_racemase"/>
    <property type="match status" value="1"/>
</dbReference>
<accession>A0A4R1LRA2</accession>
<dbReference type="OrthoDB" id="9801978at2"/>
<dbReference type="InterPro" id="IPR029066">
    <property type="entry name" value="PLP-binding_barrel"/>
</dbReference>
<feature type="active site" description="Proton acceptor; specific for L-alanine" evidence="4">
    <location>
        <position position="712"/>
    </location>
</feature>
<evidence type="ECO:0000256" key="4">
    <source>
        <dbReference type="HAMAP-Rule" id="MF_01201"/>
    </source>
</evidence>
<dbReference type="SUPFAM" id="SSF51419">
    <property type="entry name" value="PLP-binding barrel"/>
    <property type="match status" value="1"/>
</dbReference>
<dbReference type="InterPro" id="IPR035911">
    <property type="entry name" value="MurE/MurF_N"/>
</dbReference>
<dbReference type="CDD" id="cd00430">
    <property type="entry name" value="PLPDE_III_AR"/>
    <property type="match status" value="1"/>
</dbReference>
<dbReference type="GO" id="GO:0005829">
    <property type="term" value="C:cytosol"/>
    <property type="evidence" value="ECO:0007669"/>
    <property type="project" value="TreeGrafter"/>
</dbReference>
<evidence type="ECO:0000313" key="8">
    <source>
        <dbReference type="EMBL" id="TCK80750.1"/>
    </source>
</evidence>
<dbReference type="GO" id="GO:0030632">
    <property type="term" value="P:D-alanine biosynthetic process"/>
    <property type="evidence" value="ECO:0007669"/>
    <property type="project" value="UniProtKB-UniRule"/>
</dbReference>
<dbReference type="NCBIfam" id="NF008897">
    <property type="entry name" value="PRK11930.1"/>
    <property type="match status" value="1"/>
</dbReference>
<comment type="catalytic activity">
    <reaction evidence="4">
        <text>L-alanine = D-alanine</text>
        <dbReference type="Rhea" id="RHEA:20249"/>
        <dbReference type="ChEBI" id="CHEBI:57416"/>
        <dbReference type="ChEBI" id="CHEBI:57972"/>
        <dbReference type="EC" id="5.1.1.1"/>
    </reaction>
</comment>
<dbReference type="SUPFAM" id="SSF50621">
    <property type="entry name" value="Alanine racemase C-terminal domain-like"/>
    <property type="match status" value="1"/>
</dbReference>
<dbReference type="SMART" id="SM01005">
    <property type="entry name" value="Ala_racemase_C"/>
    <property type="match status" value="1"/>
</dbReference>
<evidence type="ECO:0000256" key="2">
    <source>
        <dbReference type="ARBA" id="ARBA00022898"/>
    </source>
</evidence>
<dbReference type="PANTHER" id="PTHR30511:SF0">
    <property type="entry name" value="ALANINE RACEMASE, CATABOLIC-RELATED"/>
    <property type="match status" value="1"/>
</dbReference>
<keyword evidence="9" id="KW-1185">Reference proteome</keyword>
<dbReference type="GO" id="GO:0016881">
    <property type="term" value="F:acid-amino acid ligase activity"/>
    <property type="evidence" value="ECO:0007669"/>
    <property type="project" value="InterPro"/>
</dbReference>
<name>A0A4R1LRA2_9SPHI</name>
<dbReference type="InterPro" id="IPR011079">
    <property type="entry name" value="Ala_racemase_C"/>
</dbReference>
<dbReference type="InterPro" id="IPR036615">
    <property type="entry name" value="Mur_ligase_C_dom_sf"/>
</dbReference>
<organism evidence="8 9">
    <name type="scientific">Albibacterium bauzanense</name>
    <dbReference type="NCBI Taxonomy" id="653929"/>
    <lineage>
        <taxon>Bacteria</taxon>
        <taxon>Pseudomonadati</taxon>
        <taxon>Bacteroidota</taxon>
        <taxon>Sphingobacteriia</taxon>
        <taxon>Sphingobacteriales</taxon>
        <taxon>Sphingobacteriaceae</taxon>
        <taxon>Albibacterium</taxon>
    </lineage>
</organism>
<keyword evidence="2 4" id="KW-0663">Pyridoxal phosphate</keyword>
<dbReference type="Pfam" id="PF00842">
    <property type="entry name" value="Ala_racemase_C"/>
    <property type="match status" value="1"/>
</dbReference>
<dbReference type="InterPro" id="IPR013221">
    <property type="entry name" value="Mur_ligase_cen"/>
</dbReference>
<dbReference type="EMBL" id="SMGO01000003">
    <property type="protein sequence ID" value="TCK80750.1"/>
    <property type="molecule type" value="Genomic_DNA"/>
</dbReference>
<dbReference type="GO" id="GO:0030170">
    <property type="term" value="F:pyridoxal phosphate binding"/>
    <property type="evidence" value="ECO:0007669"/>
    <property type="project" value="UniProtKB-UniRule"/>
</dbReference>
<proteinExistence type="inferred from homology"/>
<dbReference type="SUPFAM" id="SSF63418">
    <property type="entry name" value="MurE/MurF N-terminal domain"/>
    <property type="match status" value="1"/>
</dbReference>
<comment type="similarity">
    <text evidence="4">Belongs to the alanine racemase family.</text>
</comment>
<dbReference type="Gene3D" id="3.90.190.20">
    <property type="entry name" value="Mur ligase, C-terminal domain"/>
    <property type="match status" value="1"/>
</dbReference>
<feature type="binding site" evidence="4 6">
    <location>
        <position position="585"/>
    </location>
    <ligand>
        <name>substrate</name>
    </ligand>
</feature>
<dbReference type="PRINTS" id="PR00992">
    <property type="entry name" value="ALARACEMASE"/>
</dbReference>
<dbReference type="Gene3D" id="3.40.1190.10">
    <property type="entry name" value="Mur-like, catalytic domain"/>
    <property type="match status" value="1"/>
</dbReference>
<dbReference type="NCBIfam" id="TIGR00492">
    <property type="entry name" value="alr"/>
    <property type="match status" value="1"/>
</dbReference>
<feature type="active site" description="Proton acceptor; specific for D-alanine" evidence="4">
    <location>
        <position position="487"/>
    </location>
</feature>
<dbReference type="InterPro" id="IPR036565">
    <property type="entry name" value="Mur-like_cat_sf"/>
</dbReference>
<dbReference type="EC" id="5.1.1.1" evidence="4"/>
<reference evidence="8 9" key="1">
    <citation type="submission" date="2019-03" db="EMBL/GenBank/DDBJ databases">
        <title>Genomic Encyclopedia of Archaeal and Bacterial Type Strains, Phase II (KMG-II): from individual species to whole genera.</title>
        <authorList>
            <person name="Goeker M."/>
        </authorList>
    </citation>
    <scope>NUCLEOTIDE SEQUENCE [LARGE SCALE GENOMIC DNA]</scope>
    <source>
        <strain evidence="8 9">DSM 22554</strain>
    </source>
</reference>
<sequence>MDRLTYTILDIATIITKHALLRNENDCIRYLIYDSRKVNDPKHSLFFALKGNKDGHSFVDVVYNLGVRNFVVADGFVPVRDYIDANFLYVEDTLAALQTLAKYHRKQFNYPVIAITGSNGKTVVKEWLNQLLAIDFNIVRSPKSYNSQIGVALSLWQLSADNNLAIIEAGISKVGEMDKLREMIQPTVGILTNIGPAHSDGFRSTEEKIVEKLKLFKEADRLIYSPKYIPSMLISEGPQLFTWGFEETDLKVLRKEQDKGFLTIYAEFKKNEISIEIPFNDDASVENAIICWSVMLSMNYSQEIIQKRMKALLSVEMRLELKNGINNCSIIDDSYSCDIASLTIALNFLQQQNQHKKRTLILSDIPGIEKDKASIYETVALLLKSNSIDGLIGIGQDISSFSGLFSKSAIFYNSTAEFIKALPGMNFYDETILLKGARSFYFEKISKLLTLKTHDTSLEINLNALEYNLNYYKRKLDNQTKLMVMVKAFSYGSGSFEIANLLQFNRVDYLAVAYPDEGIALRVSGIKLPIMVMSPDLLSFDAIIDNHLEPEIFSLDLLRSLIVLLEDRGIKEYPIHIKVETGMHRLGFDTQDFNELIEIVLTNNSVKVASVFSHLAASGSPKHDDFTREQITKLKIFTTKLKEVLPYSFFVHISNTAAIERWPEARFDMVRLGIGLYGVGSVNEGSLLETVAILRTSISQIKQIKEGDTVGYNRNGILKDGGTIATVKIGYADGYSRRFGNGVGKLLVQGRLVPTVGDICMDMCMVDVTDLPVKVGDEVIVFGKTPSIESLAASIDTIPYEIMTGISQRVKRIYFYE</sequence>
<feature type="domain" description="Alanine racemase C-terminal" evidence="7">
    <location>
        <begin position="691"/>
        <end position="815"/>
    </location>
</feature>
<keyword evidence="8" id="KW-0436">Ligase</keyword>
<protein>
    <recommendedName>
        <fullName evidence="4">Alanine racemase</fullName>
        <ecNumber evidence="4">5.1.1.1</ecNumber>
    </recommendedName>
</protein>
<comment type="cofactor">
    <cofactor evidence="1 4 5">
        <name>pyridoxal 5'-phosphate</name>
        <dbReference type="ChEBI" id="CHEBI:597326"/>
    </cofactor>
</comment>
<dbReference type="Gene3D" id="3.40.1390.10">
    <property type="entry name" value="MurE/MurF, N-terminal domain"/>
    <property type="match status" value="1"/>
</dbReference>
<dbReference type="UniPathway" id="UPA00042">
    <property type="reaction ID" value="UER00497"/>
</dbReference>
<dbReference type="Pfam" id="PF08245">
    <property type="entry name" value="Mur_ligase_M"/>
    <property type="match status" value="1"/>
</dbReference>
<dbReference type="SUPFAM" id="SSF53623">
    <property type="entry name" value="MurD-like peptide ligases, catalytic domain"/>
    <property type="match status" value="1"/>
</dbReference>
<dbReference type="RefSeq" id="WP_132225370.1">
    <property type="nucleotide sequence ID" value="NZ_SMGO01000003.1"/>
</dbReference>
<dbReference type="GO" id="GO:0008784">
    <property type="term" value="F:alanine racemase activity"/>
    <property type="evidence" value="ECO:0007669"/>
    <property type="project" value="UniProtKB-UniRule"/>
</dbReference>
<comment type="pathway">
    <text evidence="4">Amino-acid biosynthesis; D-alanine biosynthesis; D-alanine from L-alanine: step 1/1.</text>
</comment>
<dbReference type="Proteomes" id="UP000294616">
    <property type="component" value="Unassembled WGS sequence"/>
</dbReference>
<gene>
    <name evidence="8" type="ORF">C8N28_2502</name>
</gene>
<comment type="function">
    <text evidence="4">Catalyzes the interconversion of L-alanine and D-alanine. May also act on other amino acids.</text>
</comment>
<evidence type="ECO:0000256" key="6">
    <source>
        <dbReference type="PIRSR" id="PIRSR600821-52"/>
    </source>
</evidence>
<evidence type="ECO:0000256" key="5">
    <source>
        <dbReference type="PIRSR" id="PIRSR600821-50"/>
    </source>
</evidence>